<name>A0A5N8XFF2_9ACTN</name>
<sequence length="152" mass="16753">MAIDIVFFLAPDDETAAETRPNGPGPALTSVTFHSFDPDDAVVEWELYFEAPCRELPPLEQLYKRDWPRYVAPLLNDGIGVFAVSEKLTSALADAGPSELRELTARWTERLRLAGEDDMTDDDPPAILEGVAQLAATAHSADGCLGLYCWHY</sequence>
<dbReference type="EMBL" id="VJZC01000074">
    <property type="protein sequence ID" value="MPY58201.1"/>
    <property type="molecule type" value="Genomic_DNA"/>
</dbReference>
<organism evidence="1 2">
    <name type="scientific">Streptomyces spongiae</name>
    <dbReference type="NCBI Taxonomy" id="565072"/>
    <lineage>
        <taxon>Bacteria</taxon>
        <taxon>Bacillati</taxon>
        <taxon>Actinomycetota</taxon>
        <taxon>Actinomycetes</taxon>
        <taxon>Kitasatosporales</taxon>
        <taxon>Streptomycetaceae</taxon>
        <taxon>Streptomyces</taxon>
    </lineage>
</organism>
<comment type="caution">
    <text evidence="1">The sequence shown here is derived from an EMBL/GenBank/DDBJ whole genome shotgun (WGS) entry which is preliminary data.</text>
</comment>
<evidence type="ECO:0000313" key="2">
    <source>
        <dbReference type="Proteomes" id="UP000400924"/>
    </source>
</evidence>
<dbReference type="Proteomes" id="UP000400924">
    <property type="component" value="Unassembled WGS sequence"/>
</dbReference>
<protein>
    <submittedName>
        <fullName evidence="1">Uncharacterized protein</fullName>
    </submittedName>
</protein>
<evidence type="ECO:0000313" key="1">
    <source>
        <dbReference type="EMBL" id="MPY58201.1"/>
    </source>
</evidence>
<dbReference type="OrthoDB" id="3535648at2"/>
<keyword evidence="2" id="KW-1185">Reference proteome</keyword>
<dbReference type="RefSeq" id="WP_152771766.1">
    <property type="nucleotide sequence ID" value="NZ_VJZC01000074.1"/>
</dbReference>
<dbReference type="AlphaFoldDB" id="A0A5N8XFF2"/>
<gene>
    <name evidence="1" type="ORF">FNH08_13775</name>
</gene>
<proteinExistence type="predicted"/>
<accession>A0A5N8XFF2</accession>
<reference evidence="1 2" key="1">
    <citation type="submission" date="2019-07" db="EMBL/GenBank/DDBJ databases">
        <title>New species of Amycolatopsis and Streptomyces.</title>
        <authorList>
            <person name="Duangmal K."/>
            <person name="Teo W.F.A."/>
            <person name="Lipun K."/>
        </authorList>
    </citation>
    <scope>NUCLEOTIDE SEQUENCE [LARGE SCALE GENOMIC DNA]</scope>
    <source>
        <strain evidence="1 2">NBRC 106415</strain>
    </source>
</reference>